<gene>
    <name evidence="1" type="ORF">S12H4_46835</name>
</gene>
<dbReference type="AlphaFoldDB" id="X1TK65"/>
<name>X1TK65_9ZZZZ</name>
<dbReference type="EMBL" id="BARW01029097">
    <property type="protein sequence ID" value="GAJ05723.1"/>
    <property type="molecule type" value="Genomic_DNA"/>
</dbReference>
<organism evidence="1">
    <name type="scientific">marine sediment metagenome</name>
    <dbReference type="NCBI Taxonomy" id="412755"/>
    <lineage>
        <taxon>unclassified sequences</taxon>
        <taxon>metagenomes</taxon>
        <taxon>ecological metagenomes</taxon>
    </lineage>
</organism>
<protein>
    <submittedName>
        <fullName evidence="1">Uncharacterized protein</fullName>
    </submittedName>
</protein>
<comment type="caution">
    <text evidence="1">The sequence shown here is derived from an EMBL/GenBank/DDBJ whole genome shotgun (WGS) entry which is preliminary data.</text>
</comment>
<accession>X1TK65</accession>
<reference evidence="1" key="1">
    <citation type="journal article" date="2014" name="Front. Microbiol.">
        <title>High frequency of phylogenetically diverse reductive dehalogenase-homologous genes in deep subseafloor sedimentary metagenomes.</title>
        <authorList>
            <person name="Kawai M."/>
            <person name="Futagami T."/>
            <person name="Toyoda A."/>
            <person name="Takaki Y."/>
            <person name="Nishi S."/>
            <person name="Hori S."/>
            <person name="Arai W."/>
            <person name="Tsubouchi T."/>
            <person name="Morono Y."/>
            <person name="Uchiyama I."/>
            <person name="Ito T."/>
            <person name="Fujiyama A."/>
            <person name="Inagaki F."/>
            <person name="Takami H."/>
        </authorList>
    </citation>
    <scope>NUCLEOTIDE SEQUENCE</scope>
    <source>
        <strain evidence="1">Expedition CK06-06</strain>
    </source>
</reference>
<feature type="non-terminal residue" evidence="1">
    <location>
        <position position="1"/>
    </location>
</feature>
<sequence length="31" mass="3845">NRNKMPVFPYRSYGPHHIKRKDYLQLVIFIL</sequence>
<evidence type="ECO:0000313" key="1">
    <source>
        <dbReference type="EMBL" id="GAJ05723.1"/>
    </source>
</evidence>
<proteinExistence type="predicted"/>